<reference evidence="12" key="1">
    <citation type="submission" date="2019-10" db="EMBL/GenBank/DDBJ databases">
        <authorList>
            <consortium name="Genoscope - CEA"/>
            <person name="William W."/>
        </authorList>
    </citation>
    <scope>NUCLEOTIDE SEQUENCE [LARGE SCALE GENOMIC DNA]</scope>
    <source>
        <strain evidence="12">BBR_PRJEB10992</strain>
    </source>
</reference>
<dbReference type="SUPFAM" id="SSF56235">
    <property type="entry name" value="N-terminal nucleophile aminohydrolases (Ntn hydrolases)"/>
    <property type="match status" value="1"/>
</dbReference>
<dbReference type="PRINTS" id="PR01210">
    <property type="entry name" value="GGTRANSPTASE"/>
</dbReference>
<dbReference type="PANTHER" id="PTHR43199">
    <property type="entry name" value="GLUTATHIONE HYDROLASE"/>
    <property type="match status" value="1"/>
</dbReference>
<dbReference type="EC" id="2.3.2.2" evidence="11"/>
<comment type="subunit">
    <text evidence="11">This enzyme consists of two polypeptide chains, which are synthesized in precursor form from a single polypeptide.</text>
</comment>
<evidence type="ECO:0000256" key="9">
    <source>
        <dbReference type="PIRSR" id="PIRSR600101-1"/>
    </source>
</evidence>
<evidence type="ECO:0000313" key="12">
    <source>
        <dbReference type="EMBL" id="VXD17227.1"/>
    </source>
</evidence>
<evidence type="ECO:0000256" key="3">
    <source>
        <dbReference type="ARBA" id="ARBA00009381"/>
    </source>
</evidence>
<keyword evidence="5 11" id="KW-0378">Hydrolase</keyword>
<comment type="pathway">
    <text evidence="11">Sulfur metabolism; glutathione metabolism.</text>
</comment>
<evidence type="ECO:0000256" key="5">
    <source>
        <dbReference type="ARBA" id="ARBA00022801"/>
    </source>
</evidence>
<dbReference type="InterPro" id="IPR029055">
    <property type="entry name" value="Ntn_hydrolases_N"/>
</dbReference>
<sequence length="520" mass="56747">MMQKTNGVIAAGHPETVEAGLTMFRAGGNAFDAAVACMLAACVTEPGLTSLAGGGFLLAHTNTNQNVLFDFFTQTPRCKRPTSKLDFYPVGVNFGTTIQEFHIGLGSMAVPGVWAGVMAVHETLGRLPFSIVAEPAINLAKQGVEINSFQAYTFSNLLQPILLTTAEGREIYAPDGQILGVGDRLIMTHFAQTLEALVSGGIREFYQGEIADHLVRDCQEQGGHLTLEDLKNYEVIKRHPLKINYRGKTILTNPPPSSGGTLIAFALQLLSDINLTQIQFGTSQYLNLLKTVMQLTNTARKDGLDANLHQDNIAESFLSSLSSYQQQLIHPINKWGSTTHISVLDQEGNAASVTTSNGEGSGYIIPRTGIMVNNMLGEEDLNPQGFHQWPENVRISSMMSPTLVLNGHQPEIVLGSGGSNRIRTAILQVLLNLIDLGISVEDAVNYPRIHWENNRFDIEPGFDPEMIKGLDLSPQDVIRLWPEKNMFFGGVHTIVRTSDGQLFGAGDQRRNGVSLKSHED</sequence>
<evidence type="ECO:0000256" key="4">
    <source>
        <dbReference type="ARBA" id="ARBA00022679"/>
    </source>
</evidence>
<dbReference type="InterPro" id="IPR051792">
    <property type="entry name" value="GGT_bact"/>
</dbReference>
<dbReference type="GO" id="GO:0103068">
    <property type="term" value="F:leukotriene C4 gamma-glutamyl transferase activity"/>
    <property type="evidence" value="ECO:0007669"/>
    <property type="project" value="UniProtKB-EC"/>
</dbReference>
<feature type="active site" description="Nucleophile" evidence="9">
    <location>
        <position position="338"/>
    </location>
</feature>
<evidence type="ECO:0000256" key="11">
    <source>
        <dbReference type="RuleBase" id="RU368036"/>
    </source>
</evidence>
<comment type="PTM">
    <text evidence="11">Cleaved by autocatalysis into a large and a small subunit.</text>
</comment>
<keyword evidence="4 11" id="KW-0808">Transferase</keyword>
<keyword evidence="13" id="KW-1185">Reference proteome</keyword>
<keyword evidence="11" id="KW-0317">Glutathione biosynthesis</keyword>
<dbReference type="Gene3D" id="1.10.246.130">
    <property type="match status" value="1"/>
</dbReference>
<name>A0A7Z9DXN6_9CYAN</name>
<keyword evidence="7 11" id="KW-0012">Acyltransferase</keyword>
<evidence type="ECO:0000256" key="1">
    <source>
        <dbReference type="ARBA" id="ARBA00001049"/>
    </source>
</evidence>
<comment type="catalytic activity">
    <reaction evidence="8 11">
        <text>an N-terminal (5-L-glutamyl)-[peptide] + an alpha-amino acid = 5-L-glutamyl amino acid + an N-terminal L-alpha-aminoacyl-[peptide]</text>
        <dbReference type="Rhea" id="RHEA:23904"/>
        <dbReference type="Rhea" id="RHEA-COMP:9780"/>
        <dbReference type="Rhea" id="RHEA-COMP:9795"/>
        <dbReference type="ChEBI" id="CHEBI:77644"/>
        <dbReference type="ChEBI" id="CHEBI:78597"/>
        <dbReference type="ChEBI" id="CHEBI:78599"/>
        <dbReference type="ChEBI" id="CHEBI:78608"/>
        <dbReference type="EC" id="2.3.2.2"/>
    </reaction>
</comment>
<comment type="catalytic activity">
    <reaction evidence="2 11">
        <text>glutathione + H2O = L-cysteinylglycine + L-glutamate</text>
        <dbReference type="Rhea" id="RHEA:28807"/>
        <dbReference type="ChEBI" id="CHEBI:15377"/>
        <dbReference type="ChEBI" id="CHEBI:29985"/>
        <dbReference type="ChEBI" id="CHEBI:57925"/>
        <dbReference type="ChEBI" id="CHEBI:61694"/>
        <dbReference type="EC" id="3.4.19.13"/>
    </reaction>
</comment>
<dbReference type="InterPro" id="IPR000101">
    <property type="entry name" value="GGT_peptidase"/>
</dbReference>
<keyword evidence="6 11" id="KW-0865">Zymogen</keyword>
<dbReference type="Proteomes" id="UP000184550">
    <property type="component" value="Unassembled WGS sequence"/>
</dbReference>
<dbReference type="InterPro" id="IPR043138">
    <property type="entry name" value="GGT_lsub"/>
</dbReference>
<evidence type="ECO:0000313" key="13">
    <source>
        <dbReference type="Proteomes" id="UP000184550"/>
    </source>
</evidence>
<comment type="catalytic activity">
    <reaction evidence="1 11">
        <text>an S-substituted glutathione + H2O = an S-substituted L-cysteinylglycine + L-glutamate</text>
        <dbReference type="Rhea" id="RHEA:59468"/>
        <dbReference type="ChEBI" id="CHEBI:15377"/>
        <dbReference type="ChEBI" id="CHEBI:29985"/>
        <dbReference type="ChEBI" id="CHEBI:90779"/>
        <dbReference type="ChEBI" id="CHEBI:143103"/>
        <dbReference type="EC" id="3.4.19.13"/>
    </reaction>
</comment>
<organism evidence="12 13">
    <name type="scientific">Planktothrix serta PCC 8927</name>
    <dbReference type="NCBI Taxonomy" id="671068"/>
    <lineage>
        <taxon>Bacteria</taxon>
        <taxon>Bacillati</taxon>
        <taxon>Cyanobacteriota</taxon>
        <taxon>Cyanophyceae</taxon>
        <taxon>Oscillatoriophycideae</taxon>
        <taxon>Oscillatoriales</taxon>
        <taxon>Microcoleaceae</taxon>
        <taxon>Planktothrix</taxon>
    </lineage>
</organism>
<dbReference type="NCBIfam" id="TIGR00066">
    <property type="entry name" value="g_glut_trans"/>
    <property type="match status" value="1"/>
</dbReference>
<proteinExistence type="inferred from homology"/>
<gene>
    <name evidence="12" type="primary">ggt</name>
    <name evidence="12" type="ORF">PL8927_590002</name>
</gene>
<protein>
    <recommendedName>
        <fullName evidence="11">Glutathione hydrolase proenzyme</fullName>
        <ecNumber evidence="11">2.3.2.2</ecNumber>
        <ecNumber evidence="11">3.4.19.13</ecNumber>
    </recommendedName>
    <component>
        <recommendedName>
            <fullName evidence="11">Glutathione hydrolase large chain</fullName>
        </recommendedName>
    </component>
    <component>
        <recommendedName>
            <fullName evidence="11">Glutathione hydrolase small chain</fullName>
        </recommendedName>
    </component>
</protein>
<evidence type="ECO:0000256" key="10">
    <source>
        <dbReference type="PIRSR" id="PIRSR600101-2"/>
    </source>
</evidence>
<evidence type="ECO:0000256" key="6">
    <source>
        <dbReference type="ARBA" id="ARBA00023145"/>
    </source>
</evidence>
<dbReference type="GO" id="GO:0006751">
    <property type="term" value="P:glutathione catabolic process"/>
    <property type="evidence" value="ECO:0007669"/>
    <property type="project" value="UniProtKB-UniRule"/>
</dbReference>
<comment type="similarity">
    <text evidence="3 11">Belongs to the gamma-glutamyltransferase family.</text>
</comment>
<dbReference type="UniPathway" id="UPA00204"/>
<dbReference type="EC" id="3.4.19.13" evidence="11"/>
<feature type="binding site" evidence="10">
    <location>
        <position position="378"/>
    </location>
    <ligand>
        <name>L-glutamate</name>
        <dbReference type="ChEBI" id="CHEBI:29985"/>
    </ligand>
</feature>
<comment type="caution">
    <text evidence="12">The sequence shown here is derived from an EMBL/GenBank/DDBJ whole genome shotgun (WGS) entry which is preliminary data.</text>
</comment>
<dbReference type="GO" id="GO:0036374">
    <property type="term" value="F:glutathione hydrolase activity"/>
    <property type="evidence" value="ECO:0007669"/>
    <property type="project" value="UniProtKB-UniRule"/>
</dbReference>
<dbReference type="InterPro" id="IPR043137">
    <property type="entry name" value="GGT_ssub_C"/>
</dbReference>
<accession>A0A7Z9DXN6</accession>
<dbReference type="Pfam" id="PF01019">
    <property type="entry name" value="G_glu_transpept"/>
    <property type="match status" value="1"/>
</dbReference>
<dbReference type="EMBL" id="CZCU02000134">
    <property type="protein sequence ID" value="VXD17227.1"/>
    <property type="molecule type" value="Genomic_DNA"/>
</dbReference>
<dbReference type="AlphaFoldDB" id="A0A7Z9DXN6"/>
<evidence type="ECO:0000256" key="8">
    <source>
        <dbReference type="ARBA" id="ARBA00047417"/>
    </source>
</evidence>
<dbReference type="Gene3D" id="3.60.20.40">
    <property type="match status" value="1"/>
</dbReference>
<dbReference type="GO" id="GO:0006750">
    <property type="term" value="P:glutathione biosynthetic process"/>
    <property type="evidence" value="ECO:0007669"/>
    <property type="project" value="UniProtKB-KW"/>
</dbReference>
<feature type="binding site" evidence="10">
    <location>
        <position position="419"/>
    </location>
    <ligand>
        <name>L-glutamate</name>
        <dbReference type="ChEBI" id="CHEBI:29985"/>
    </ligand>
</feature>
<dbReference type="PANTHER" id="PTHR43199:SF1">
    <property type="entry name" value="GLUTATHIONE HYDROLASE PROENZYME"/>
    <property type="match status" value="1"/>
</dbReference>
<evidence type="ECO:0000256" key="7">
    <source>
        <dbReference type="ARBA" id="ARBA00023315"/>
    </source>
</evidence>
<evidence type="ECO:0000256" key="2">
    <source>
        <dbReference type="ARBA" id="ARBA00001089"/>
    </source>
</evidence>
<dbReference type="RefSeq" id="WP_331281812.1">
    <property type="nucleotide sequence ID" value="NZ_LR734868.1"/>
</dbReference>